<keyword evidence="4" id="KW-1185">Reference proteome</keyword>
<evidence type="ECO:0000313" key="3">
    <source>
        <dbReference type="Proteomes" id="UP000308196"/>
    </source>
</evidence>
<dbReference type="InterPro" id="IPR018914">
    <property type="entry name" value="DUF2480"/>
</dbReference>
<dbReference type="AlphaFoldDB" id="A0A4U9VIF1"/>
<dbReference type="Pfam" id="PF10652">
    <property type="entry name" value="DUF2480"/>
    <property type="match status" value="1"/>
</dbReference>
<sequence>MFVNKVKNSGILPLDLIDFRTDLEIVSFDIKNLLFQGLIVKEKEFKAALAAVDMANFAGKAVAFTCSTDAIIPSWIYLSLADKFHKAVAYYDFKTVELLRLDLWKKQILAADFSSYKDQKVVIRARSDIPESLYLLAAGRLIPIVKALMYGEVGMPKVIFKRID</sequence>
<reference evidence="2 3" key="1">
    <citation type="submission" date="2019-05" db="EMBL/GenBank/DDBJ databases">
        <authorList>
            <consortium name="Pathogen Informatics"/>
        </authorList>
    </citation>
    <scope>NUCLEOTIDE SEQUENCE [LARGE SCALE GENOMIC DNA]</scope>
    <source>
        <strain evidence="2 3">NCTC11429</strain>
    </source>
</reference>
<organism evidence="2 3">
    <name type="scientific">Sphingobacterium thalpophilum</name>
    <dbReference type="NCBI Taxonomy" id="259"/>
    <lineage>
        <taxon>Bacteria</taxon>
        <taxon>Pseudomonadati</taxon>
        <taxon>Bacteroidota</taxon>
        <taxon>Sphingobacteriia</taxon>
        <taxon>Sphingobacteriales</taxon>
        <taxon>Sphingobacteriaceae</taxon>
        <taxon>Sphingobacterium</taxon>
    </lineage>
</organism>
<gene>
    <name evidence="1" type="ORF">ABTW24_17605</name>
    <name evidence="2" type="ORF">NCTC11429_03284</name>
</gene>
<dbReference type="Proteomes" id="UP001566204">
    <property type="component" value="Unassembled WGS sequence"/>
</dbReference>
<proteinExistence type="predicted"/>
<dbReference type="GeneID" id="78463968"/>
<evidence type="ECO:0000313" key="2">
    <source>
        <dbReference type="EMBL" id="VTR45873.1"/>
    </source>
</evidence>
<protein>
    <submittedName>
        <fullName evidence="1">DUF2480 family protein</fullName>
    </submittedName>
    <submittedName>
        <fullName evidence="2">Protein of uncharacterized function (DUF2480)</fullName>
    </submittedName>
</protein>
<evidence type="ECO:0000313" key="4">
    <source>
        <dbReference type="Proteomes" id="UP001566204"/>
    </source>
</evidence>
<name>A0A4U9VIF1_9SPHI</name>
<reference evidence="1 4" key="2">
    <citation type="submission" date="2024-06" db="EMBL/GenBank/DDBJ databases">
        <title>Soil Sphingobacterium thalpophilum.</title>
        <authorList>
            <person name="Yang J."/>
            <person name="Li J."/>
        </authorList>
    </citation>
    <scope>NUCLEOTIDE SEQUENCE [LARGE SCALE GENOMIC DNA]</scope>
    <source>
        <strain evidence="1 4">22g91tb</strain>
    </source>
</reference>
<evidence type="ECO:0000313" key="1">
    <source>
        <dbReference type="EMBL" id="MEZ0453412.1"/>
    </source>
</evidence>
<accession>A0A4U9VIF1</accession>
<dbReference type="EMBL" id="JBEOQB010000005">
    <property type="protein sequence ID" value="MEZ0453412.1"/>
    <property type="molecule type" value="Genomic_DNA"/>
</dbReference>
<dbReference type="Proteomes" id="UP000308196">
    <property type="component" value="Chromosome"/>
</dbReference>
<dbReference type="RefSeq" id="WP_037532508.1">
    <property type="nucleotide sequence ID" value="NZ_CP141191.1"/>
</dbReference>
<dbReference type="KEGG" id="stha:NCTC11429_03284"/>
<dbReference type="EMBL" id="LR590484">
    <property type="protein sequence ID" value="VTR45873.1"/>
    <property type="molecule type" value="Genomic_DNA"/>
</dbReference>
<dbReference type="STRING" id="1123265.GCA_000686625_01529"/>